<dbReference type="SUPFAM" id="SSF47473">
    <property type="entry name" value="EF-hand"/>
    <property type="match status" value="1"/>
</dbReference>
<dbReference type="Proteomes" id="UP000019473">
    <property type="component" value="Unassembled WGS sequence"/>
</dbReference>
<dbReference type="InterPro" id="IPR028846">
    <property type="entry name" value="Recoverin"/>
</dbReference>
<dbReference type="VEuPathDB" id="FungiDB:A1O7_01436"/>
<keyword evidence="11" id="KW-1185">Reference proteome</keyword>
<feature type="region of interest" description="Disordered" evidence="7">
    <location>
        <begin position="567"/>
        <end position="621"/>
    </location>
</feature>
<dbReference type="InterPro" id="IPR011992">
    <property type="entry name" value="EF-hand-dom_pair"/>
</dbReference>
<dbReference type="PROSITE" id="PS50135">
    <property type="entry name" value="ZF_ZZ_2"/>
    <property type="match status" value="1"/>
</dbReference>
<dbReference type="GO" id="GO:0016020">
    <property type="term" value="C:membrane"/>
    <property type="evidence" value="ECO:0007669"/>
    <property type="project" value="TreeGrafter"/>
</dbReference>
<dbReference type="Pfam" id="PF00569">
    <property type="entry name" value="ZZ"/>
    <property type="match status" value="1"/>
</dbReference>
<feature type="region of interest" description="Disordered" evidence="7">
    <location>
        <begin position="814"/>
        <end position="869"/>
    </location>
</feature>
<feature type="domain" description="EF-hand" evidence="9">
    <location>
        <begin position="316"/>
        <end position="351"/>
    </location>
</feature>
<dbReference type="PROSITE" id="PS01357">
    <property type="entry name" value="ZF_ZZ_1"/>
    <property type="match status" value="1"/>
</dbReference>
<dbReference type="EMBL" id="AMGW01000001">
    <property type="protein sequence ID" value="EXJ65096.1"/>
    <property type="molecule type" value="Genomic_DNA"/>
</dbReference>
<dbReference type="Gene3D" id="1.10.238.10">
    <property type="entry name" value="EF-hand"/>
    <property type="match status" value="1"/>
</dbReference>
<dbReference type="InterPro" id="IPR043145">
    <property type="entry name" value="Znf_ZZ_sf"/>
</dbReference>
<dbReference type="PRINTS" id="PR00450">
    <property type="entry name" value="RECOVERIN"/>
</dbReference>
<feature type="region of interest" description="Disordered" evidence="7">
    <location>
        <begin position="384"/>
        <end position="424"/>
    </location>
</feature>
<dbReference type="Pfam" id="PF13405">
    <property type="entry name" value="EF-hand_6"/>
    <property type="match status" value="1"/>
</dbReference>
<feature type="compositionally biased region" description="Low complexity" evidence="7">
    <location>
        <begin position="601"/>
        <end position="613"/>
    </location>
</feature>
<feature type="region of interest" description="Disordered" evidence="7">
    <location>
        <begin position="94"/>
        <end position="117"/>
    </location>
</feature>
<evidence type="ECO:0000259" key="8">
    <source>
        <dbReference type="PROSITE" id="PS50135"/>
    </source>
</evidence>
<evidence type="ECO:0000256" key="6">
    <source>
        <dbReference type="PROSITE-ProRule" id="PRU00228"/>
    </source>
</evidence>
<evidence type="ECO:0000256" key="1">
    <source>
        <dbReference type="ARBA" id="ARBA00022723"/>
    </source>
</evidence>
<keyword evidence="4" id="KW-0862">Zinc</keyword>
<dbReference type="Gene3D" id="3.30.60.90">
    <property type="match status" value="1"/>
</dbReference>
<dbReference type="PROSITE" id="PS50222">
    <property type="entry name" value="EF_HAND_2"/>
    <property type="match status" value="2"/>
</dbReference>
<feature type="domain" description="EF-hand" evidence="9">
    <location>
        <begin position="280"/>
        <end position="315"/>
    </location>
</feature>
<dbReference type="STRING" id="1182544.W9WKE7"/>
<dbReference type="SUPFAM" id="SSF57850">
    <property type="entry name" value="RING/U-box"/>
    <property type="match status" value="1"/>
</dbReference>
<dbReference type="PANTHER" id="PTHR23055:SF187">
    <property type="entry name" value="EF HAND DOMAIN PROTEIN (AFU_ORTHOLOGUE AFUA_6G07310)"/>
    <property type="match status" value="1"/>
</dbReference>
<keyword evidence="2" id="KW-0677">Repeat</keyword>
<dbReference type="InterPro" id="IPR002048">
    <property type="entry name" value="EF_hand_dom"/>
</dbReference>
<keyword evidence="1" id="KW-0479">Metal-binding</keyword>
<feature type="compositionally biased region" description="Basic and acidic residues" evidence="7">
    <location>
        <begin position="917"/>
        <end position="933"/>
    </location>
</feature>
<gene>
    <name evidence="10" type="ORF">A1O7_01436</name>
</gene>
<dbReference type="SMART" id="SM00291">
    <property type="entry name" value="ZnF_ZZ"/>
    <property type="match status" value="1"/>
</dbReference>
<feature type="domain" description="ZZ-type" evidence="8">
    <location>
        <begin position="140"/>
        <end position="192"/>
    </location>
</feature>
<evidence type="ECO:0000256" key="7">
    <source>
        <dbReference type="SAM" id="MobiDB-lite"/>
    </source>
</evidence>
<dbReference type="RefSeq" id="XP_007753663.1">
    <property type="nucleotide sequence ID" value="XM_007755473.1"/>
</dbReference>
<evidence type="ECO:0000256" key="4">
    <source>
        <dbReference type="ARBA" id="ARBA00022833"/>
    </source>
</evidence>
<dbReference type="InterPro" id="IPR000433">
    <property type="entry name" value="Znf_ZZ"/>
</dbReference>
<dbReference type="PANTHER" id="PTHR23055">
    <property type="entry name" value="CALCIUM BINDING PROTEINS"/>
    <property type="match status" value="1"/>
</dbReference>
<evidence type="ECO:0000256" key="5">
    <source>
        <dbReference type="ARBA" id="ARBA00022837"/>
    </source>
</evidence>
<evidence type="ECO:0000256" key="2">
    <source>
        <dbReference type="ARBA" id="ARBA00022737"/>
    </source>
</evidence>
<dbReference type="PROSITE" id="PS00018">
    <property type="entry name" value="EF_HAND_1"/>
    <property type="match status" value="2"/>
</dbReference>
<protein>
    <submittedName>
        <fullName evidence="10">Uncharacterized protein</fullName>
    </submittedName>
</protein>
<dbReference type="Pfam" id="PF13202">
    <property type="entry name" value="EF-hand_5"/>
    <property type="match status" value="1"/>
</dbReference>
<keyword evidence="3 6" id="KW-0863">Zinc-finger</keyword>
<sequence length="956" mass="106695">MFVQNFVKEEFPEGFVFGEDASILARALENLGVKPEIVYVVAKAFDQAQVAFKTKHDPFSVAEHSPRVNPTEIDGAVETIGIAARDVLQALADANDNSDDDSDSEISFGNHEEDPGGSQNMLDLLYHIAGEQARREGYIHRGVECNSCGVHPIAGIRYHCANCFDFDLCESCEASSSHVKSHVFYKIRIPAPSRGNVKQVTPKWYPGNPDAFATSLPSSASKPLLEKTGMERTEMDALYEQFKCVASQYCTTDPTGLGVAIDRKDFDAYFISSNGDRGSPANLIYDRIFAFYDTNRDGLITFDEYIRGLSRLQDKGRYARLMRIFEGYDLDGDGYVDRKDFLRMLRAYYALSKELSREMINTQGDFGFNEEELREVAQGSQPISAVFGGGHLHGHESRTGQDKERQPNGDLQPVNDSAGVLQNDTDMRGDRARAIGNAALGDRSRAHPFRSFRREAPEDEAVMMVPNYGDYTGSGMEQDEVPEEEMTGPDAPLQTYPWPPLLPPTPDDITNALGHQVPLEDITDPVDRTRVLYAQSQRLDAAADHVEEAARAHAVEERWRRRRFYLDDEEGMTKPPGYTEPDSSEEEDDPTAAKKHRRNGASPRRASMASRSSSKVRFDDSAIDTDYETRSNASSRSIPVNERWGGYELSQAEADIGKDILYQAVQQGFNQLLDALFKDKEDEYMAAQETRNDRRLARKEINQFGRILDLNKDRDDPLQAAELEALRRKNDKEEARHMAIGNTDHLRNPIAMMLAEEGLAEEGLEEPHEFTGGSLDQPREAVSATLPMQDVAEEEVYRDPTLPQFRPDEAALVTATPSSTEDSKYEEHPHTPLESPSGAEDDGPGPAISTRPRTQTGSGKPPERTSLLGGNLVEARDLYYLWQKHDLIDAEANRRGGGGKLSFSEFRRKMVPECEVSKALGDKNKGKEAKEPETWESSADMGNLAFVGTWLEMASF</sequence>
<dbReference type="CDD" id="cd00051">
    <property type="entry name" value="EFh"/>
    <property type="match status" value="1"/>
</dbReference>
<comment type="caution">
    <text evidence="10">The sequence shown here is derived from an EMBL/GenBank/DDBJ whole genome shotgun (WGS) entry which is preliminary data.</text>
</comment>
<feature type="compositionally biased region" description="Basic and acidic residues" evidence="7">
    <location>
        <begin position="821"/>
        <end position="831"/>
    </location>
</feature>
<feature type="region of interest" description="Disordered" evidence="7">
    <location>
        <begin position="917"/>
        <end position="936"/>
    </location>
</feature>
<dbReference type="GO" id="GO:0005509">
    <property type="term" value="F:calcium ion binding"/>
    <property type="evidence" value="ECO:0007669"/>
    <property type="project" value="InterPro"/>
</dbReference>
<evidence type="ECO:0000256" key="3">
    <source>
        <dbReference type="ARBA" id="ARBA00022771"/>
    </source>
</evidence>
<feature type="compositionally biased region" description="Basic and acidic residues" evidence="7">
    <location>
        <begin position="393"/>
        <end position="407"/>
    </location>
</feature>
<dbReference type="SMART" id="SM00054">
    <property type="entry name" value="EFh"/>
    <property type="match status" value="2"/>
</dbReference>
<dbReference type="GeneID" id="19176048"/>
<dbReference type="InterPro" id="IPR018247">
    <property type="entry name" value="EF_Hand_1_Ca_BS"/>
</dbReference>
<evidence type="ECO:0000313" key="11">
    <source>
        <dbReference type="Proteomes" id="UP000019473"/>
    </source>
</evidence>
<evidence type="ECO:0000313" key="10">
    <source>
        <dbReference type="EMBL" id="EXJ65096.1"/>
    </source>
</evidence>
<reference evidence="10 11" key="1">
    <citation type="submission" date="2013-03" db="EMBL/GenBank/DDBJ databases">
        <title>The Genome Sequence of Cladophialophora yegresii CBS 114405.</title>
        <authorList>
            <consortium name="The Broad Institute Genomics Platform"/>
            <person name="Cuomo C."/>
            <person name="de Hoog S."/>
            <person name="Gorbushina A."/>
            <person name="Walker B."/>
            <person name="Young S.K."/>
            <person name="Zeng Q."/>
            <person name="Gargeya S."/>
            <person name="Fitzgerald M."/>
            <person name="Haas B."/>
            <person name="Abouelleil A."/>
            <person name="Allen A.W."/>
            <person name="Alvarado L."/>
            <person name="Arachchi H.M."/>
            <person name="Berlin A.M."/>
            <person name="Chapman S.B."/>
            <person name="Gainer-Dewar J."/>
            <person name="Goldberg J."/>
            <person name="Griggs A."/>
            <person name="Gujja S."/>
            <person name="Hansen M."/>
            <person name="Howarth C."/>
            <person name="Imamovic A."/>
            <person name="Ireland A."/>
            <person name="Larimer J."/>
            <person name="McCowan C."/>
            <person name="Murphy C."/>
            <person name="Pearson M."/>
            <person name="Poon T.W."/>
            <person name="Priest M."/>
            <person name="Roberts A."/>
            <person name="Saif S."/>
            <person name="Shea T."/>
            <person name="Sisk P."/>
            <person name="Sykes S."/>
            <person name="Wortman J."/>
            <person name="Nusbaum C."/>
            <person name="Birren B."/>
        </authorList>
    </citation>
    <scope>NUCLEOTIDE SEQUENCE [LARGE SCALE GENOMIC DNA]</scope>
    <source>
        <strain evidence="10 11">CBS 114405</strain>
    </source>
</reference>
<dbReference type="HOGENOM" id="CLU_009681_0_0_1"/>
<name>W9WKE7_9EURO</name>
<organism evidence="10 11">
    <name type="scientific">Cladophialophora yegresii CBS 114405</name>
    <dbReference type="NCBI Taxonomy" id="1182544"/>
    <lineage>
        <taxon>Eukaryota</taxon>
        <taxon>Fungi</taxon>
        <taxon>Dikarya</taxon>
        <taxon>Ascomycota</taxon>
        <taxon>Pezizomycotina</taxon>
        <taxon>Eurotiomycetes</taxon>
        <taxon>Chaetothyriomycetidae</taxon>
        <taxon>Chaetothyriales</taxon>
        <taxon>Herpotrichiellaceae</taxon>
        <taxon>Cladophialophora</taxon>
    </lineage>
</organism>
<proteinExistence type="predicted"/>
<keyword evidence="5" id="KW-0106">Calcium</keyword>
<evidence type="ECO:0000259" key="9">
    <source>
        <dbReference type="PROSITE" id="PS50222"/>
    </source>
</evidence>
<dbReference type="eggNOG" id="KOG1426">
    <property type="taxonomic scope" value="Eukaryota"/>
</dbReference>
<dbReference type="GO" id="GO:0008270">
    <property type="term" value="F:zinc ion binding"/>
    <property type="evidence" value="ECO:0007669"/>
    <property type="project" value="UniProtKB-KW"/>
</dbReference>
<dbReference type="AlphaFoldDB" id="W9WKE7"/>
<dbReference type="OrthoDB" id="2122982at2759"/>
<dbReference type="GO" id="GO:0005829">
    <property type="term" value="C:cytosol"/>
    <property type="evidence" value="ECO:0007669"/>
    <property type="project" value="TreeGrafter"/>
</dbReference>
<accession>W9WKE7</accession>
<dbReference type="CDD" id="cd02340">
    <property type="entry name" value="ZZ_NBR1_like"/>
    <property type="match status" value="1"/>
</dbReference>